<organism evidence="1 2">
    <name type="scientific">Teichococcus deserti</name>
    <dbReference type="NCBI Taxonomy" id="1817963"/>
    <lineage>
        <taxon>Bacteria</taxon>
        <taxon>Pseudomonadati</taxon>
        <taxon>Pseudomonadota</taxon>
        <taxon>Alphaproteobacteria</taxon>
        <taxon>Acetobacterales</taxon>
        <taxon>Roseomonadaceae</taxon>
        <taxon>Roseomonas</taxon>
    </lineage>
</organism>
<dbReference type="EMBL" id="MLCO01000117">
    <property type="protein sequence ID" value="ONG53103.1"/>
    <property type="molecule type" value="Genomic_DNA"/>
</dbReference>
<name>A0A1V2H232_9PROT</name>
<comment type="caution">
    <text evidence="1">The sequence shown here is derived from an EMBL/GenBank/DDBJ whole genome shotgun (WGS) entry which is preliminary data.</text>
</comment>
<proteinExistence type="predicted"/>
<keyword evidence="2" id="KW-1185">Reference proteome</keyword>
<reference evidence="1 2" key="1">
    <citation type="submission" date="2016-10" db="EMBL/GenBank/DDBJ databases">
        <title>Draft Genome sequence of Roseomonas sp. strain M3.</title>
        <authorList>
            <person name="Subhash Y."/>
            <person name="Lee S."/>
        </authorList>
    </citation>
    <scope>NUCLEOTIDE SEQUENCE [LARGE SCALE GENOMIC DNA]</scope>
    <source>
        <strain evidence="1 2">M3</strain>
    </source>
</reference>
<dbReference type="Gene3D" id="3.40.50.1110">
    <property type="entry name" value="SGNH hydrolase"/>
    <property type="match status" value="1"/>
</dbReference>
<accession>A0A1V2H232</accession>
<dbReference type="GO" id="GO:0051301">
    <property type="term" value="P:cell division"/>
    <property type="evidence" value="ECO:0007669"/>
    <property type="project" value="UniProtKB-KW"/>
</dbReference>
<dbReference type="AlphaFoldDB" id="A0A1V2H232"/>
<protein>
    <submittedName>
        <fullName evidence="1">Cell division protein FtsQ</fullName>
    </submittedName>
</protein>
<sequence>MQSALAGLSMLILGDSHFGAQGYLITTLQDQLIQQGAKVSTYSACGSPASVFLTSRVASCGTAQRIQNGPIQQKRGNDARTTPLAQMVQQAKPNVVVIAMGDTMAGYVRRELPVDSVKEEVAALTDQLRAMNLPCVWIGPSWGTEGGPFMKTFARVQQMSQLLATVVAPCTYVDSTRLSQPGQWPTFDGQHYTLDGYKAYGAQLAQTLAALPQLRDIRR</sequence>
<dbReference type="Proteomes" id="UP000188879">
    <property type="component" value="Unassembled WGS sequence"/>
</dbReference>
<dbReference type="RefSeq" id="WP_076957876.1">
    <property type="nucleotide sequence ID" value="NZ_MLCO01000117.1"/>
</dbReference>
<dbReference type="OrthoDB" id="8717310at2"/>
<keyword evidence="1" id="KW-0131">Cell cycle</keyword>
<keyword evidence="1" id="KW-0132">Cell division</keyword>
<dbReference type="CDD" id="cd00229">
    <property type="entry name" value="SGNH_hydrolase"/>
    <property type="match status" value="1"/>
</dbReference>
<dbReference type="GO" id="GO:0016788">
    <property type="term" value="F:hydrolase activity, acting on ester bonds"/>
    <property type="evidence" value="ECO:0007669"/>
    <property type="project" value="UniProtKB-ARBA"/>
</dbReference>
<dbReference type="SUPFAM" id="SSF52266">
    <property type="entry name" value="SGNH hydrolase"/>
    <property type="match status" value="1"/>
</dbReference>
<gene>
    <name evidence="1" type="ORF">BKE38_13495</name>
</gene>
<evidence type="ECO:0000313" key="2">
    <source>
        <dbReference type="Proteomes" id="UP000188879"/>
    </source>
</evidence>
<dbReference type="InterPro" id="IPR036514">
    <property type="entry name" value="SGNH_hydro_sf"/>
</dbReference>
<evidence type="ECO:0000313" key="1">
    <source>
        <dbReference type="EMBL" id="ONG53103.1"/>
    </source>
</evidence>